<dbReference type="PANTHER" id="PTHR30411:SF9">
    <property type="entry name" value="MULTIFUNCTIONAL SER_THR-TRNA DEACYLASE PROXP-Y"/>
    <property type="match status" value="1"/>
</dbReference>
<comment type="caution">
    <text evidence="2">The sequence shown here is derived from an EMBL/GenBank/DDBJ whole genome shotgun (WGS) entry which is preliminary data.</text>
</comment>
<dbReference type="Gene3D" id="3.90.960.10">
    <property type="entry name" value="YbaK/aminoacyl-tRNA synthetase-associated domain"/>
    <property type="match status" value="1"/>
</dbReference>
<reference evidence="2 3" key="1">
    <citation type="submission" date="2019-07" db="EMBL/GenBank/DDBJ databases">
        <title>Genome sequencing of lignin-degrading bacterial isolates.</title>
        <authorList>
            <person name="Gladden J."/>
        </authorList>
    </citation>
    <scope>NUCLEOTIDE SEQUENCE [LARGE SCALE GENOMIC DNA]</scope>
    <source>
        <strain evidence="2 3">J11</strain>
    </source>
</reference>
<dbReference type="Pfam" id="PF04073">
    <property type="entry name" value="tRNA_edit"/>
    <property type="match status" value="1"/>
</dbReference>
<evidence type="ECO:0000313" key="2">
    <source>
        <dbReference type="EMBL" id="TWG80488.1"/>
    </source>
</evidence>
<evidence type="ECO:0000259" key="1">
    <source>
        <dbReference type="Pfam" id="PF04073"/>
    </source>
</evidence>
<accession>A0A562B630</accession>
<organism evidence="2 3">
    <name type="scientific">Cupriavidus gilardii J11</name>
    <dbReference type="NCBI Taxonomy" id="936133"/>
    <lineage>
        <taxon>Bacteria</taxon>
        <taxon>Pseudomonadati</taxon>
        <taxon>Pseudomonadota</taxon>
        <taxon>Betaproteobacteria</taxon>
        <taxon>Burkholderiales</taxon>
        <taxon>Burkholderiaceae</taxon>
        <taxon>Cupriavidus</taxon>
    </lineage>
</organism>
<proteinExistence type="predicted"/>
<dbReference type="OrthoDB" id="9786549at2"/>
<dbReference type="InterPro" id="IPR007214">
    <property type="entry name" value="YbaK/aa-tRNA-synth-assoc-dom"/>
</dbReference>
<dbReference type="SUPFAM" id="SSF55826">
    <property type="entry name" value="YbaK/ProRS associated domain"/>
    <property type="match status" value="1"/>
</dbReference>
<dbReference type="AlphaFoldDB" id="A0A562B630"/>
<evidence type="ECO:0000313" key="3">
    <source>
        <dbReference type="Proteomes" id="UP000318141"/>
    </source>
</evidence>
<dbReference type="EMBL" id="VLJN01000045">
    <property type="protein sequence ID" value="TWG80488.1"/>
    <property type="molecule type" value="Genomic_DNA"/>
</dbReference>
<gene>
    <name evidence="2" type="ORF">L602_000500001340</name>
</gene>
<feature type="domain" description="YbaK/aminoacyl-tRNA synthetase-associated" evidence="1">
    <location>
        <begin position="30"/>
        <end position="142"/>
    </location>
</feature>
<dbReference type="Proteomes" id="UP000318141">
    <property type="component" value="Unassembled WGS sequence"/>
</dbReference>
<dbReference type="PANTHER" id="PTHR30411">
    <property type="entry name" value="CYTOPLASMIC PROTEIN"/>
    <property type="match status" value="1"/>
</dbReference>
<dbReference type="InterPro" id="IPR036754">
    <property type="entry name" value="YbaK/aa-tRNA-synt-asso_dom_sf"/>
</dbReference>
<name>A0A562B630_9BURK</name>
<dbReference type="CDD" id="cd04332">
    <property type="entry name" value="YbaK_like"/>
    <property type="match status" value="1"/>
</dbReference>
<dbReference type="GO" id="GO:0002161">
    <property type="term" value="F:aminoacyl-tRNA deacylase activity"/>
    <property type="evidence" value="ECO:0007669"/>
    <property type="project" value="InterPro"/>
</dbReference>
<sequence>MALATTLATCLSSKNSHFDIIRHPYALGSMATAQAAHVPGDRLVKTVLLEDESGYVAAVMPSTRWLDLDQLCECTGRRLTMASEDEVREVFKDCELGAIPPVGMAYGMQTWLDDSLLGQPEVYFQAGDHEELIHMRMANFLELMEGARQAHFTRRMM</sequence>
<keyword evidence="3" id="KW-1185">Reference proteome</keyword>
<protein>
    <submittedName>
        <fullName evidence="2">Ala-tRNA(Pro) deacylase</fullName>
    </submittedName>
</protein>